<name>A0ABD5U5V2_9EURY</name>
<organism evidence="2 3">
    <name type="scientific">Halomarina ordinaria</name>
    <dbReference type="NCBI Taxonomy" id="3033939"/>
    <lineage>
        <taxon>Archaea</taxon>
        <taxon>Methanobacteriati</taxon>
        <taxon>Methanobacteriota</taxon>
        <taxon>Stenosarchaea group</taxon>
        <taxon>Halobacteria</taxon>
        <taxon>Halobacteriales</taxon>
        <taxon>Natronomonadaceae</taxon>
        <taxon>Halomarina</taxon>
    </lineage>
</organism>
<dbReference type="RefSeq" id="WP_304447427.1">
    <property type="nucleotide sequence ID" value="NZ_JARRAH010000001.1"/>
</dbReference>
<feature type="transmembrane region" description="Helical" evidence="1">
    <location>
        <begin position="49"/>
        <end position="70"/>
    </location>
</feature>
<dbReference type="Pfam" id="PF24283">
    <property type="entry name" value="DUF7471"/>
    <property type="match status" value="1"/>
</dbReference>
<keyword evidence="1" id="KW-1133">Transmembrane helix</keyword>
<protein>
    <submittedName>
        <fullName evidence="2">Uncharacterized protein</fullName>
    </submittedName>
</protein>
<evidence type="ECO:0000313" key="3">
    <source>
        <dbReference type="Proteomes" id="UP001596406"/>
    </source>
</evidence>
<evidence type="ECO:0000256" key="1">
    <source>
        <dbReference type="SAM" id="Phobius"/>
    </source>
</evidence>
<dbReference type="AlphaFoldDB" id="A0ABD5U5V2"/>
<gene>
    <name evidence="2" type="ORF">ACFQHK_04320</name>
</gene>
<dbReference type="InterPro" id="IPR055894">
    <property type="entry name" value="DUF7471"/>
</dbReference>
<feature type="transmembrane region" description="Helical" evidence="1">
    <location>
        <begin position="20"/>
        <end position="42"/>
    </location>
</feature>
<dbReference type="Proteomes" id="UP001596406">
    <property type="component" value="Unassembled WGS sequence"/>
</dbReference>
<accession>A0ABD5U5V2</accession>
<comment type="caution">
    <text evidence="2">The sequence shown here is derived from an EMBL/GenBank/DDBJ whole genome shotgun (WGS) entry which is preliminary data.</text>
</comment>
<sequence>MPGATLLPGHVVQAGDPVLFAVLVGGVVVSSLLVALGVSVWSRRRSAPYLLVALALGTLVAKGFVGLFAMADVFSMPAHHTVEHTLDLLMGTFLVGAIVFARRTRTAEDL</sequence>
<reference evidence="2 3" key="1">
    <citation type="journal article" date="2019" name="Int. J. Syst. Evol. Microbiol.">
        <title>The Global Catalogue of Microorganisms (GCM) 10K type strain sequencing project: providing services to taxonomists for standard genome sequencing and annotation.</title>
        <authorList>
            <consortium name="The Broad Institute Genomics Platform"/>
            <consortium name="The Broad Institute Genome Sequencing Center for Infectious Disease"/>
            <person name="Wu L."/>
            <person name="Ma J."/>
        </authorList>
    </citation>
    <scope>NUCLEOTIDE SEQUENCE [LARGE SCALE GENOMIC DNA]</scope>
    <source>
        <strain evidence="2 3">PSRA2</strain>
    </source>
</reference>
<keyword evidence="3" id="KW-1185">Reference proteome</keyword>
<keyword evidence="1" id="KW-0472">Membrane</keyword>
<proteinExistence type="predicted"/>
<evidence type="ECO:0000313" key="2">
    <source>
        <dbReference type="EMBL" id="MFC6835731.1"/>
    </source>
</evidence>
<dbReference type="EMBL" id="JBHSXM010000001">
    <property type="protein sequence ID" value="MFC6835731.1"/>
    <property type="molecule type" value="Genomic_DNA"/>
</dbReference>
<feature type="transmembrane region" description="Helical" evidence="1">
    <location>
        <begin position="82"/>
        <end position="101"/>
    </location>
</feature>
<keyword evidence="1" id="KW-0812">Transmembrane</keyword>